<evidence type="ECO:0000313" key="5">
    <source>
        <dbReference type="EMBL" id="MFC5365896.1"/>
    </source>
</evidence>
<evidence type="ECO:0000259" key="3">
    <source>
        <dbReference type="Pfam" id="PF04967"/>
    </source>
</evidence>
<dbReference type="Pfam" id="PF04967">
    <property type="entry name" value="HTH_10"/>
    <property type="match status" value="1"/>
</dbReference>
<name>A0ABD5R7A2_9EURY</name>
<dbReference type="RefSeq" id="WP_227228773.1">
    <property type="nucleotide sequence ID" value="NZ_JAJCVJ010000001.1"/>
</dbReference>
<evidence type="ECO:0000259" key="4">
    <source>
        <dbReference type="Pfam" id="PF15915"/>
    </source>
</evidence>
<feature type="domain" description="HTH bat-type" evidence="3">
    <location>
        <begin position="157"/>
        <end position="208"/>
    </location>
</feature>
<dbReference type="Pfam" id="PF15915">
    <property type="entry name" value="BAT"/>
    <property type="match status" value="1"/>
</dbReference>
<protein>
    <submittedName>
        <fullName evidence="5">Helix-turn-helix domain-containing protein</fullName>
    </submittedName>
</protein>
<dbReference type="EMBL" id="JBHSKX010000001">
    <property type="protein sequence ID" value="MFC5365896.1"/>
    <property type="molecule type" value="Genomic_DNA"/>
</dbReference>
<gene>
    <name evidence="5" type="ORF">ACFPJ5_03035</name>
</gene>
<comment type="caution">
    <text evidence="5">The sequence shown here is derived from an EMBL/GenBank/DDBJ whole genome shotgun (WGS) entry which is preliminary data.</text>
</comment>
<feature type="domain" description="Bacterioopsin transcriptional activator GAF and HTH associated" evidence="4">
    <location>
        <begin position="3"/>
        <end position="143"/>
    </location>
</feature>
<dbReference type="InterPro" id="IPR007050">
    <property type="entry name" value="HTH_bacterioopsin"/>
</dbReference>
<evidence type="ECO:0000256" key="1">
    <source>
        <dbReference type="ARBA" id="ARBA00023015"/>
    </source>
</evidence>
<keyword evidence="6" id="KW-1185">Reference proteome</keyword>
<reference evidence="5 6" key="1">
    <citation type="journal article" date="2019" name="Int. J. Syst. Evol. Microbiol.">
        <title>The Global Catalogue of Microorganisms (GCM) 10K type strain sequencing project: providing services to taxonomists for standard genome sequencing and annotation.</title>
        <authorList>
            <consortium name="The Broad Institute Genomics Platform"/>
            <consortium name="The Broad Institute Genome Sequencing Center for Infectious Disease"/>
            <person name="Wu L."/>
            <person name="Ma J."/>
        </authorList>
    </citation>
    <scope>NUCLEOTIDE SEQUENCE [LARGE SCALE GENOMIC DNA]</scope>
    <source>
        <strain evidence="5 6">CGMCC 1.12237</strain>
    </source>
</reference>
<dbReference type="Proteomes" id="UP001596201">
    <property type="component" value="Unassembled WGS sequence"/>
</dbReference>
<evidence type="ECO:0000313" key="6">
    <source>
        <dbReference type="Proteomes" id="UP001596201"/>
    </source>
</evidence>
<keyword evidence="1" id="KW-0805">Transcription regulation</keyword>
<evidence type="ECO:0000256" key="2">
    <source>
        <dbReference type="ARBA" id="ARBA00023163"/>
    </source>
</evidence>
<dbReference type="InterPro" id="IPR031803">
    <property type="entry name" value="BAT_GAF/HTH-assoc"/>
</dbReference>
<organism evidence="5 6">
    <name type="scientific">Salinirubrum litoreum</name>
    <dbReference type="NCBI Taxonomy" id="1126234"/>
    <lineage>
        <taxon>Archaea</taxon>
        <taxon>Methanobacteriati</taxon>
        <taxon>Methanobacteriota</taxon>
        <taxon>Stenosarchaea group</taxon>
        <taxon>Halobacteria</taxon>
        <taxon>Halobacteriales</taxon>
        <taxon>Haloferacaceae</taxon>
        <taxon>Salinirubrum</taxon>
    </lineage>
</organism>
<keyword evidence="2" id="KW-0804">Transcription</keyword>
<accession>A0ABD5R7A2</accession>
<dbReference type="PANTHER" id="PTHR34236">
    <property type="entry name" value="DIMETHYL SULFOXIDE REDUCTASE TRANSCRIPTIONAL ACTIVATOR"/>
    <property type="match status" value="1"/>
</dbReference>
<proteinExistence type="predicted"/>
<dbReference type="PANTHER" id="PTHR34236:SF1">
    <property type="entry name" value="DIMETHYL SULFOXIDE REDUCTASE TRANSCRIPTIONAL ACTIVATOR"/>
    <property type="match status" value="1"/>
</dbReference>
<sequence length="221" mass="24368">MIVEFDIDSGALRQSLASAPGMRVRIEHLDATDTIPLRSMFWASDGDFDAFETALDDDPTVEQWTRLAETGDGRLYRARHPADASSVTAYHRAIELDGIVLSLASKEDRTGYHTRMRFPDREKFAAFRDAVGETGLSVSIKAIYDQQDAPPEERFGLTQAQRETLLTAVAAGYFSIPRETALAGVADELGISPQAASERLRRGMESLIRGALDVPGDDEQY</sequence>
<dbReference type="AlphaFoldDB" id="A0ABD5R7A2"/>